<dbReference type="InterPro" id="IPR032307">
    <property type="entry name" value="PepSY_TM-like_2"/>
</dbReference>
<dbReference type="PANTHER" id="PTHR40115:SF1">
    <property type="entry name" value="INNER MEMBRANE PROTEIN WITH PEPSY TM HELIX"/>
    <property type="match status" value="1"/>
</dbReference>
<dbReference type="PANTHER" id="PTHR40115">
    <property type="entry name" value="INNER MEMBRANE PROTEIN WITH PEPSY TM HELIX"/>
    <property type="match status" value="1"/>
</dbReference>
<keyword evidence="1" id="KW-0812">Transmembrane</keyword>
<evidence type="ECO:0000313" key="3">
    <source>
        <dbReference type="Proteomes" id="UP000291106"/>
    </source>
</evidence>
<dbReference type="OrthoDB" id="9787788at2"/>
<feature type="transmembrane region" description="Helical" evidence="1">
    <location>
        <begin position="20"/>
        <end position="42"/>
    </location>
</feature>
<feature type="transmembrane region" description="Helical" evidence="1">
    <location>
        <begin position="174"/>
        <end position="191"/>
    </location>
</feature>
<dbReference type="Pfam" id="PF16357">
    <property type="entry name" value="PepSY_TM_like_2"/>
    <property type="match status" value="1"/>
</dbReference>
<evidence type="ECO:0000256" key="1">
    <source>
        <dbReference type="SAM" id="Phobius"/>
    </source>
</evidence>
<keyword evidence="3" id="KW-1185">Reference proteome</keyword>
<evidence type="ECO:0008006" key="4">
    <source>
        <dbReference type="Google" id="ProtNLM"/>
    </source>
</evidence>
<name>A0A411PH87_9GAMM</name>
<sequence length="192" mass="22423">MKWFNNINWYRLNRTLHRDIGYFCIGFSIIFAVSGIAVNHIADWNPNYAVERQIQKVDDSDWLTLEDRQIAMRMKQQFSLTHTTKSSFWQNKNKFEVFLEEGDTLLWDRKSSQVVYQDIEPRVILQALNKLHLNETRNAWVYFSDLFAGMLIFLALSALFMVKGKHGPAKPKSIILMGLGVVIPIFFLMISS</sequence>
<gene>
    <name evidence="2" type="ORF">EXU30_08605</name>
</gene>
<proteinExistence type="predicted"/>
<keyword evidence="1" id="KW-0472">Membrane</keyword>
<dbReference type="AlphaFoldDB" id="A0A411PH87"/>
<protein>
    <recommendedName>
        <fullName evidence="4">Peptidase</fullName>
    </recommendedName>
</protein>
<reference evidence="2 3" key="1">
    <citation type="submission" date="2019-02" db="EMBL/GenBank/DDBJ databases">
        <title>Shewanella sp. D4-2 isolated from Dokdo Island.</title>
        <authorList>
            <person name="Baek K."/>
        </authorList>
    </citation>
    <scope>NUCLEOTIDE SEQUENCE [LARGE SCALE GENOMIC DNA]</scope>
    <source>
        <strain evidence="2 3">D4-2</strain>
    </source>
</reference>
<dbReference type="Proteomes" id="UP000291106">
    <property type="component" value="Chromosome"/>
</dbReference>
<feature type="transmembrane region" description="Helical" evidence="1">
    <location>
        <begin position="139"/>
        <end position="162"/>
    </location>
</feature>
<keyword evidence="1" id="KW-1133">Transmembrane helix</keyword>
<dbReference type="RefSeq" id="WP_130599173.1">
    <property type="nucleotide sequence ID" value="NZ_CP036200.1"/>
</dbReference>
<organism evidence="2 3">
    <name type="scientific">Shewanella maritima</name>
    <dbReference type="NCBI Taxonomy" id="2520507"/>
    <lineage>
        <taxon>Bacteria</taxon>
        <taxon>Pseudomonadati</taxon>
        <taxon>Pseudomonadota</taxon>
        <taxon>Gammaproteobacteria</taxon>
        <taxon>Alteromonadales</taxon>
        <taxon>Shewanellaceae</taxon>
        <taxon>Shewanella</taxon>
    </lineage>
</organism>
<accession>A0A411PH87</accession>
<dbReference type="KEGG" id="smai:EXU30_08605"/>
<dbReference type="EMBL" id="CP036200">
    <property type="protein sequence ID" value="QBF82742.1"/>
    <property type="molecule type" value="Genomic_DNA"/>
</dbReference>
<evidence type="ECO:0000313" key="2">
    <source>
        <dbReference type="EMBL" id="QBF82742.1"/>
    </source>
</evidence>